<sequence>MLTVGAIVLGVDDVARATRFWQEAVGYRRHETGFGGAATILVPPDGVGTPIALQRNVTPPQAHPRIHLDLHVADAAQQSAEAARLESLGASRVDWDSFPADPDFVVLADPDGNRFCIVNLGHVPST</sequence>
<dbReference type="PANTHER" id="PTHR35908">
    <property type="entry name" value="HYPOTHETICAL FUSION PROTEIN"/>
    <property type="match status" value="1"/>
</dbReference>
<dbReference type="SUPFAM" id="SSF54593">
    <property type="entry name" value="Glyoxalase/Bleomycin resistance protein/Dihydroxybiphenyl dioxygenase"/>
    <property type="match status" value="1"/>
</dbReference>
<dbReference type="InterPro" id="IPR037523">
    <property type="entry name" value="VOC_core"/>
</dbReference>
<dbReference type="EMBL" id="BAAAQD010000012">
    <property type="protein sequence ID" value="GAA1533934.1"/>
    <property type="molecule type" value="Genomic_DNA"/>
</dbReference>
<comment type="caution">
    <text evidence="2">The sequence shown here is derived from an EMBL/GenBank/DDBJ whole genome shotgun (WGS) entry which is preliminary data.</text>
</comment>
<dbReference type="Proteomes" id="UP001501470">
    <property type="component" value="Unassembled WGS sequence"/>
</dbReference>
<dbReference type="PANTHER" id="PTHR35908:SF1">
    <property type="entry name" value="CONSERVED PROTEIN"/>
    <property type="match status" value="1"/>
</dbReference>
<gene>
    <name evidence="2" type="ORF">GCM10009827_059970</name>
</gene>
<evidence type="ECO:0000259" key="1">
    <source>
        <dbReference type="PROSITE" id="PS51819"/>
    </source>
</evidence>
<organism evidence="2 3">
    <name type="scientific">Dactylosporangium maewongense</name>
    <dbReference type="NCBI Taxonomy" id="634393"/>
    <lineage>
        <taxon>Bacteria</taxon>
        <taxon>Bacillati</taxon>
        <taxon>Actinomycetota</taxon>
        <taxon>Actinomycetes</taxon>
        <taxon>Micromonosporales</taxon>
        <taxon>Micromonosporaceae</taxon>
        <taxon>Dactylosporangium</taxon>
    </lineage>
</organism>
<dbReference type="InterPro" id="IPR029068">
    <property type="entry name" value="Glyas_Bleomycin-R_OHBP_Dase"/>
</dbReference>
<dbReference type="Gene3D" id="3.10.180.10">
    <property type="entry name" value="2,3-Dihydroxybiphenyl 1,2-Dioxygenase, domain 1"/>
    <property type="match status" value="1"/>
</dbReference>
<evidence type="ECO:0000313" key="2">
    <source>
        <dbReference type="EMBL" id="GAA1533934.1"/>
    </source>
</evidence>
<proteinExistence type="predicted"/>
<dbReference type="RefSeq" id="WP_344505645.1">
    <property type="nucleotide sequence ID" value="NZ_BAAAQD010000012.1"/>
</dbReference>
<protein>
    <submittedName>
        <fullName evidence="2">VOC family protein</fullName>
    </submittedName>
</protein>
<dbReference type="InterPro" id="IPR041581">
    <property type="entry name" value="Glyoxalase_6"/>
</dbReference>
<reference evidence="3" key="1">
    <citation type="journal article" date="2019" name="Int. J. Syst. Evol. Microbiol.">
        <title>The Global Catalogue of Microorganisms (GCM) 10K type strain sequencing project: providing services to taxonomists for standard genome sequencing and annotation.</title>
        <authorList>
            <consortium name="The Broad Institute Genomics Platform"/>
            <consortium name="The Broad Institute Genome Sequencing Center for Infectious Disease"/>
            <person name="Wu L."/>
            <person name="Ma J."/>
        </authorList>
    </citation>
    <scope>NUCLEOTIDE SEQUENCE [LARGE SCALE GENOMIC DNA]</scope>
    <source>
        <strain evidence="3">JCM 15933</strain>
    </source>
</reference>
<keyword evidence="3" id="KW-1185">Reference proteome</keyword>
<evidence type="ECO:0000313" key="3">
    <source>
        <dbReference type="Proteomes" id="UP001501470"/>
    </source>
</evidence>
<feature type="domain" description="VOC" evidence="1">
    <location>
        <begin position="3"/>
        <end position="120"/>
    </location>
</feature>
<dbReference type="PROSITE" id="PS51819">
    <property type="entry name" value="VOC"/>
    <property type="match status" value="1"/>
</dbReference>
<dbReference type="Pfam" id="PF18029">
    <property type="entry name" value="Glyoxalase_6"/>
    <property type="match status" value="1"/>
</dbReference>
<accession>A0ABP4LYD5</accession>
<name>A0ABP4LYD5_9ACTN</name>